<feature type="domain" description="ERAP1-like C-terminal" evidence="2">
    <location>
        <begin position="69"/>
        <end position="379"/>
    </location>
</feature>
<dbReference type="InterPro" id="IPR024571">
    <property type="entry name" value="ERAP1-like_C_dom"/>
</dbReference>
<evidence type="ECO:0000313" key="3">
    <source>
        <dbReference type="EMBL" id="MCA9729527.1"/>
    </source>
</evidence>
<proteinExistence type="inferred from homology"/>
<dbReference type="GO" id="GO:0043171">
    <property type="term" value="P:peptide catabolic process"/>
    <property type="evidence" value="ECO:0007669"/>
    <property type="project" value="TreeGrafter"/>
</dbReference>
<comment type="similarity">
    <text evidence="1">Belongs to the peptidase M1 family.</text>
</comment>
<dbReference type="PANTHER" id="PTHR11533">
    <property type="entry name" value="PROTEASE M1 ZINC METALLOPROTEASE"/>
    <property type="match status" value="1"/>
</dbReference>
<feature type="non-terminal residue" evidence="3">
    <location>
        <position position="1"/>
    </location>
</feature>
<gene>
    <name evidence="3" type="ORF">KC729_17705</name>
</gene>
<protein>
    <submittedName>
        <fullName evidence="3">ERAP1-like C-terminal domain-containing protein</fullName>
    </submittedName>
</protein>
<dbReference type="GO" id="GO:0070006">
    <property type="term" value="F:metalloaminopeptidase activity"/>
    <property type="evidence" value="ECO:0007669"/>
    <property type="project" value="TreeGrafter"/>
</dbReference>
<dbReference type="EMBL" id="JAGQHR010000732">
    <property type="protein sequence ID" value="MCA9729527.1"/>
    <property type="molecule type" value="Genomic_DNA"/>
</dbReference>
<reference evidence="3" key="1">
    <citation type="submission" date="2020-04" db="EMBL/GenBank/DDBJ databases">
        <authorList>
            <person name="Zhang T."/>
        </authorList>
    </citation>
    <scope>NUCLEOTIDE SEQUENCE</scope>
    <source>
        <strain evidence="3">HKST-UBA01</strain>
    </source>
</reference>
<sequence length="404" mass="44614">RLEGGRVRLRQARYADADGSGVVPESDRLWQIPVALRYPVGGGETAVERLVLGEREQVVQLPVDAPPDWVHPNADETGYYLWDVEAPVLEHLVTESDAILTPVERVGLIHDLTALLRNGALSADRFLDLTARCAGDPQSEVVEAVLDSWQSIRLPLVGSDQKDAFAVYVRAGLATAVDRWGLLPRPGEEAAVSLLRPKLLLWLARDGEDARARDIADSLTAAYLEDATACPPSLVQAVLGITARRADLALLHRFQDRFETAGPRERQIFLAAIGDVAEPEVLEDALRWSMEGELRPTERTRIAESMREEPALQARAYRWMKENYGALSQKIPGDHMANLPTFANGCSQERLDDARAFFADPSRQPAGTDVQLRKVADDVSSCIALHDREARVAADYLSRFAQSQ</sequence>
<reference evidence="3" key="2">
    <citation type="journal article" date="2021" name="Microbiome">
        <title>Successional dynamics and alternative stable states in a saline activated sludge microbial community over 9 years.</title>
        <authorList>
            <person name="Wang Y."/>
            <person name="Ye J."/>
            <person name="Ju F."/>
            <person name="Liu L."/>
            <person name="Boyd J.A."/>
            <person name="Deng Y."/>
            <person name="Parks D.H."/>
            <person name="Jiang X."/>
            <person name="Yin X."/>
            <person name="Woodcroft B.J."/>
            <person name="Tyson G.W."/>
            <person name="Hugenholtz P."/>
            <person name="Polz M.F."/>
            <person name="Zhang T."/>
        </authorList>
    </citation>
    <scope>NUCLEOTIDE SEQUENCE</scope>
    <source>
        <strain evidence="3">HKST-UBA01</strain>
    </source>
</reference>
<evidence type="ECO:0000256" key="1">
    <source>
        <dbReference type="ARBA" id="ARBA00010136"/>
    </source>
</evidence>
<name>A0A956M2P2_UNCEI</name>
<dbReference type="GO" id="GO:0005615">
    <property type="term" value="C:extracellular space"/>
    <property type="evidence" value="ECO:0007669"/>
    <property type="project" value="TreeGrafter"/>
</dbReference>
<dbReference type="AlphaFoldDB" id="A0A956M2P2"/>
<dbReference type="GO" id="GO:0005737">
    <property type="term" value="C:cytoplasm"/>
    <property type="evidence" value="ECO:0007669"/>
    <property type="project" value="TreeGrafter"/>
</dbReference>
<evidence type="ECO:0000313" key="4">
    <source>
        <dbReference type="Proteomes" id="UP000697710"/>
    </source>
</evidence>
<accession>A0A956M2P2</accession>
<dbReference type="GO" id="GO:0042277">
    <property type="term" value="F:peptide binding"/>
    <property type="evidence" value="ECO:0007669"/>
    <property type="project" value="TreeGrafter"/>
</dbReference>
<dbReference type="GO" id="GO:0008270">
    <property type="term" value="F:zinc ion binding"/>
    <property type="evidence" value="ECO:0007669"/>
    <property type="project" value="TreeGrafter"/>
</dbReference>
<dbReference type="GO" id="GO:0016020">
    <property type="term" value="C:membrane"/>
    <property type="evidence" value="ECO:0007669"/>
    <property type="project" value="TreeGrafter"/>
</dbReference>
<organism evidence="3 4">
    <name type="scientific">Eiseniibacteriota bacterium</name>
    <dbReference type="NCBI Taxonomy" id="2212470"/>
    <lineage>
        <taxon>Bacteria</taxon>
        <taxon>Candidatus Eiseniibacteriota</taxon>
    </lineage>
</organism>
<dbReference type="Gene3D" id="1.25.50.20">
    <property type="match status" value="1"/>
</dbReference>
<comment type="caution">
    <text evidence="3">The sequence shown here is derived from an EMBL/GenBank/DDBJ whole genome shotgun (WGS) entry which is preliminary data.</text>
</comment>
<dbReference type="PANTHER" id="PTHR11533:SF174">
    <property type="entry name" value="PUROMYCIN-SENSITIVE AMINOPEPTIDASE-RELATED"/>
    <property type="match status" value="1"/>
</dbReference>
<evidence type="ECO:0000259" key="2">
    <source>
        <dbReference type="Pfam" id="PF11838"/>
    </source>
</evidence>
<dbReference type="InterPro" id="IPR050344">
    <property type="entry name" value="Peptidase_M1_aminopeptidases"/>
</dbReference>
<dbReference type="Proteomes" id="UP000697710">
    <property type="component" value="Unassembled WGS sequence"/>
</dbReference>
<dbReference type="Pfam" id="PF11838">
    <property type="entry name" value="ERAP1_C"/>
    <property type="match status" value="1"/>
</dbReference>